<accession>A0AAV5FA43</accession>
<dbReference type="PANTHER" id="PTHR16295:SF31">
    <property type="entry name" value="OS03G0356652 PROTEIN"/>
    <property type="match status" value="1"/>
</dbReference>
<dbReference type="AlphaFoldDB" id="A0AAV5FA43"/>
<protein>
    <submittedName>
        <fullName evidence="2">Uncharacterized protein</fullName>
    </submittedName>
</protein>
<feature type="region of interest" description="Disordered" evidence="1">
    <location>
        <begin position="143"/>
        <end position="203"/>
    </location>
</feature>
<feature type="compositionally biased region" description="Gly residues" evidence="1">
    <location>
        <begin position="188"/>
        <end position="203"/>
    </location>
</feature>
<dbReference type="EMBL" id="BQKI01000082">
    <property type="protein sequence ID" value="GJN31507.1"/>
    <property type="molecule type" value="Genomic_DNA"/>
</dbReference>
<evidence type="ECO:0000313" key="3">
    <source>
        <dbReference type="Proteomes" id="UP001054889"/>
    </source>
</evidence>
<dbReference type="PANTHER" id="PTHR16295">
    <property type="entry name" value="TRAF-TYPE ZINC FINGER PROTEIN-RELATED"/>
    <property type="match status" value="1"/>
</dbReference>
<keyword evidence="3" id="KW-1185">Reference proteome</keyword>
<proteinExistence type="predicted"/>
<evidence type="ECO:0000256" key="1">
    <source>
        <dbReference type="SAM" id="MobiDB-lite"/>
    </source>
</evidence>
<reference evidence="2" key="2">
    <citation type="submission" date="2021-12" db="EMBL/GenBank/DDBJ databases">
        <title>Resequencing data analysis of finger millet.</title>
        <authorList>
            <person name="Hatakeyama M."/>
            <person name="Aluri S."/>
            <person name="Balachadran M.T."/>
            <person name="Sivarajan S.R."/>
            <person name="Poveda L."/>
            <person name="Shimizu-Inatsugi R."/>
            <person name="Schlapbach R."/>
            <person name="Sreeman S.M."/>
            <person name="Shimizu K.K."/>
        </authorList>
    </citation>
    <scope>NUCLEOTIDE SEQUENCE</scope>
</reference>
<comment type="caution">
    <text evidence="2">The sequence shown here is derived from an EMBL/GenBank/DDBJ whole genome shotgun (WGS) entry which is preliminary data.</text>
</comment>
<reference evidence="2" key="1">
    <citation type="journal article" date="2018" name="DNA Res.">
        <title>Multiple hybrid de novo genome assembly of finger millet, an orphan allotetraploid crop.</title>
        <authorList>
            <person name="Hatakeyama M."/>
            <person name="Aluri S."/>
            <person name="Balachadran M.T."/>
            <person name="Sivarajan S.R."/>
            <person name="Patrignani A."/>
            <person name="Gruter S."/>
            <person name="Poveda L."/>
            <person name="Shimizu-Inatsugi R."/>
            <person name="Baeten J."/>
            <person name="Francoijs K.J."/>
            <person name="Nataraja K.N."/>
            <person name="Reddy Y.A.N."/>
            <person name="Phadnis S."/>
            <person name="Ravikumar R.L."/>
            <person name="Schlapbach R."/>
            <person name="Sreeman S.M."/>
            <person name="Shimizu K.K."/>
        </authorList>
    </citation>
    <scope>NUCLEOTIDE SEQUENCE</scope>
</reference>
<organism evidence="2 3">
    <name type="scientific">Eleusine coracana subsp. coracana</name>
    <dbReference type="NCBI Taxonomy" id="191504"/>
    <lineage>
        <taxon>Eukaryota</taxon>
        <taxon>Viridiplantae</taxon>
        <taxon>Streptophyta</taxon>
        <taxon>Embryophyta</taxon>
        <taxon>Tracheophyta</taxon>
        <taxon>Spermatophyta</taxon>
        <taxon>Magnoliopsida</taxon>
        <taxon>Liliopsida</taxon>
        <taxon>Poales</taxon>
        <taxon>Poaceae</taxon>
        <taxon>PACMAD clade</taxon>
        <taxon>Chloridoideae</taxon>
        <taxon>Cynodonteae</taxon>
        <taxon>Eleusininae</taxon>
        <taxon>Eleusine</taxon>
    </lineage>
</organism>
<gene>
    <name evidence="2" type="primary">gb19915</name>
    <name evidence="2" type="ORF">PR202_gb19915</name>
</gene>
<dbReference type="InterPro" id="IPR013083">
    <property type="entry name" value="Znf_RING/FYVE/PHD"/>
</dbReference>
<evidence type="ECO:0000313" key="2">
    <source>
        <dbReference type="EMBL" id="GJN31507.1"/>
    </source>
</evidence>
<sequence length="203" mass="21918">MAAAVADSDPAAPATSICVHCQREIPSSNIDLHSVHCARNLQKCQHCGEMVPRKLIDEHYDENHAPLIFMNISQSLLSLPSALQNSRLGPSNSGRHRLHASSLNQSSCHDCALSHCHRVTLFSSCEVVLLHFVPFHGRITMTSGSAPLISQPSPGRRMRKKKSEAHTRAVATSDWNECLESEAHDGSPEGGIGQITEGGGTSL</sequence>
<dbReference type="Gene3D" id="3.30.40.10">
    <property type="entry name" value="Zinc/RING finger domain, C3HC4 (zinc finger)"/>
    <property type="match status" value="1"/>
</dbReference>
<dbReference type="GO" id="GO:0005739">
    <property type="term" value="C:mitochondrion"/>
    <property type="evidence" value="ECO:0007669"/>
    <property type="project" value="TreeGrafter"/>
</dbReference>
<dbReference type="InterPro" id="IPR051986">
    <property type="entry name" value="Innate_Immune_Apopt_Reg"/>
</dbReference>
<name>A0AAV5FA43_ELECO</name>
<dbReference type="Proteomes" id="UP001054889">
    <property type="component" value="Unassembled WGS sequence"/>
</dbReference>
<feature type="compositionally biased region" description="Polar residues" evidence="1">
    <location>
        <begin position="143"/>
        <end position="153"/>
    </location>
</feature>